<organism evidence="2 3">
    <name type="scientific">Trichoderma citrinoviride</name>
    <dbReference type="NCBI Taxonomy" id="58853"/>
    <lineage>
        <taxon>Eukaryota</taxon>
        <taxon>Fungi</taxon>
        <taxon>Dikarya</taxon>
        <taxon>Ascomycota</taxon>
        <taxon>Pezizomycotina</taxon>
        <taxon>Sordariomycetes</taxon>
        <taxon>Hypocreomycetidae</taxon>
        <taxon>Hypocreales</taxon>
        <taxon>Hypocreaceae</taxon>
        <taxon>Trichoderma</taxon>
    </lineage>
</organism>
<protein>
    <submittedName>
        <fullName evidence="2">Uncharacterized protein</fullName>
    </submittedName>
</protein>
<sequence>MGQGGWGPFKGLLGLPSGSISQAGGGQISPGAVPPPTSVYTRETDMRAGCIALDEWRRGAAVTWQAEAIEPCLVAAIAQSHDTGQEGASWVDDDARKSSNKGFELRHQRLAVLVRVLVPRASLATCLLKTQHDMTTREQGQPTAREKRETRRVRPAKGLGGPRQHLRGQKEVHDDAAGERVYSGNKRGID</sequence>
<dbReference type="AlphaFoldDB" id="A0A2T4AZ05"/>
<evidence type="ECO:0000256" key="1">
    <source>
        <dbReference type="SAM" id="MobiDB-lite"/>
    </source>
</evidence>
<dbReference type="Proteomes" id="UP000241546">
    <property type="component" value="Unassembled WGS sequence"/>
</dbReference>
<evidence type="ECO:0000313" key="3">
    <source>
        <dbReference type="Proteomes" id="UP000241546"/>
    </source>
</evidence>
<reference evidence="3" key="1">
    <citation type="submission" date="2016-07" db="EMBL/GenBank/DDBJ databases">
        <title>Multiple horizontal gene transfer events from other fungi enriched the ability of initially mycotrophic Trichoderma (Ascomycota) to feed on dead plant biomass.</title>
        <authorList>
            <consortium name="DOE Joint Genome Institute"/>
            <person name="Atanasova L."/>
            <person name="Chenthamara K."/>
            <person name="Zhang J."/>
            <person name="Grujic M."/>
            <person name="Henrissat B."/>
            <person name="Kuo A."/>
            <person name="Aerts A."/>
            <person name="Salamov A."/>
            <person name="Lipzen A."/>
            <person name="Labutti K."/>
            <person name="Barry K."/>
            <person name="Miao Y."/>
            <person name="Rahimi M.J."/>
            <person name="Shen Q."/>
            <person name="Grigoriev I.V."/>
            <person name="Kubicek C.P."/>
            <person name="Druzhinina I.S."/>
        </authorList>
    </citation>
    <scope>NUCLEOTIDE SEQUENCE [LARGE SCALE GENOMIC DNA]</scope>
    <source>
        <strain evidence="3">TUCIM 6016</strain>
    </source>
</reference>
<dbReference type="EMBL" id="KZ680223">
    <property type="protein sequence ID" value="PTB62306.1"/>
    <property type="molecule type" value="Genomic_DNA"/>
</dbReference>
<dbReference type="RefSeq" id="XP_024745626.1">
    <property type="nucleotide sequence ID" value="XM_024893697.1"/>
</dbReference>
<feature type="region of interest" description="Disordered" evidence="1">
    <location>
        <begin position="133"/>
        <end position="190"/>
    </location>
</feature>
<keyword evidence="3" id="KW-1185">Reference proteome</keyword>
<proteinExistence type="predicted"/>
<accession>A0A2T4AZ05</accession>
<dbReference type="GeneID" id="36601815"/>
<evidence type="ECO:0000313" key="2">
    <source>
        <dbReference type="EMBL" id="PTB62306.1"/>
    </source>
</evidence>
<name>A0A2T4AZ05_9HYPO</name>
<gene>
    <name evidence="2" type="ORF">BBK36DRAFT_1144745</name>
</gene>
<feature type="compositionally biased region" description="Basic and acidic residues" evidence="1">
    <location>
        <begin position="168"/>
        <end position="178"/>
    </location>
</feature>